<evidence type="ECO:0000313" key="6">
    <source>
        <dbReference type="Proteomes" id="UP000198647"/>
    </source>
</evidence>
<protein>
    <submittedName>
        <fullName evidence="5">ADP-ribose pyrophosphatase</fullName>
    </submittedName>
</protein>
<dbReference type="Pfam" id="PF00293">
    <property type="entry name" value="NUDIX"/>
    <property type="match status" value="1"/>
</dbReference>
<evidence type="ECO:0000256" key="1">
    <source>
        <dbReference type="ARBA" id="ARBA00001946"/>
    </source>
</evidence>
<feature type="domain" description="Nudix hydrolase" evidence="4">
    <location>
        <begin position="42"/>
        <end position="173"/>
    </location>
</feature>
<dbReference type="EMBL" id="FNOS01000002">
    <property type="protein sequence ID" value="SDX70700.1"/>
    <property type="molecule type" value="Genomic_DNA"/>
</dbReference>
<keyword evidence="6" id="KW-1185">Reference proteome</keyword>
<reference evidence="5 6" key="1">
    <citation type="submission" date="2016-10" db="EMBL/GenBank/DDBJ databases">
        <authorList>
            <person name="Varghese N."/>
            <person name="Submissions S."/>
        </authorList>
    </citation>
    <scope>NUCLEOTIDE SEQUENCE [LARGE SCALE GENOMIC DNA]</scope>
    <source>
        <strain evidence="5 6">DSM 20748</strain>
    </source>
</reference>
<dbReference type="PROSITE" id="PS51462">
    <property type="entry name" value="NUDIX"/>
    <property type="match status" value="1"/>
</dbReference>
<keyword evidence="2 3" id="KW-0378">Hydrolase</keyword>
<dbReference type="PANTHER" id="PTHR11839:SF18">
    <property type="entry name" value="NUDIX HYDROLASE DOMAIN-CONTAINING PROTEIN"/>
    <property type="match status" value="1"/>
</dbReference>
<sequence length="186" mass="21110">MMKEDFKENTISTEEIYKGKIIDVKVDTVQLPDGNQSKREIVNHPGAVAVLAVTGEGKIVMVKQYRKPLEKFLLEIPAGKLEKGEDPEHTAIRELEEETGYSSGNLKLINSFYTSPGFADELVYLYLAEDPWKLSDNVEGDDDEFVTVEELTLEEAFRQEEEKIIHDAKTSYALLYAKLFLFPEGD</sequence>
<comment type="cofactor">
    <cofactor evidence="1">
        <name>Mg(2+)</name>
        <dbReference type="ChEBI" id="CHEBI:18420"/>
    </cofactor>
</comment>
<dbReference type="PROSITE" id="PS00893">
    <property type="entry name" value="NUDIX_BOX"/>
    <property type="match status" value="1"/>
</dbReference>
<dbReference type="InterPro" id="IPR015797">
    <property type="entry name" value="NUDIX_hydrolase-like_dom_sf"/>
</dbReference>
<proteinExistence type="inferred from homology"/>
<evidence type="ECO:0000259" key="4">
    <source>
        <dbReference type="PROSITE" id="PS51462"/>
    </source>
</evidence>
<dbReference type="Proteomes" id="UP000198647">
    <property type="component" value="Unassembled WGS sequence"/>
</dbReference>
<evidence type="ECO:0000256" key="2">
    <source>
        <dbReference type="ARBA" id="ARBA00022801"/>
    </source>
</evidence>
<dbReference type="InterPro" id="IPR020476">
    <property type="entry name" value="Nudix_hydrolase"/>
</dbReference>
<dbReference type="InterPro" id="IPR020084">
    <property type="entry name" value="NUDIX_hydrolase_CS"/>
</dbReference>
<comment type="similarity">
    <text evidence="3">Belongs to the Nudix hydrolase family.</text>
</comment>
<dbReference type="PANTHER" id="PTHR11839">
    <property type="entry name" value="UDP/ADP-SUGAR PYROPHOSPHATASE"/>
    <property type="match status" value="1"/>
</dbReference>
<name>A0A1H3DWG6_9BACI</name>
<dbReference type="InterPro" id="IPR000086">
    <property type="entry name" value="NUDIX_hydrolase_dom"/>
</dbReference>
<dbReference type="CDD" id="cd03424">
    <property type="entry name" value="NUDIX_ADPRase_Nudt5_UGPPase_Nudt14"/>
    <property type="match status" value="1"/>
</dbReference>
<dbReference type="Gene3D" id="3.90.79.10">
    <property type="entry name" value="Nucleoside Triphosphate Pyrophosphohydrolase"/>
    <property type="match status" value="1"/>
</dbReference>
<dbReference type="SUPFAM" id="SSF55811">
    <property type="entry name" value="Nudix"/>
    <property type="match status" value="1"/>
</dbReference>
<comment type="caution">
    <text evidence="5">The sequence shown here is derived from an EMBL/GenBank/DDBJ whole genome shotgun (WGS) entry which is preliminary data.</text>
</comment>
<accession>A0A1H3DWG6</accession>
<evidence type="ECO:0000313" key="5">
    <source>
        <dbReference type="EMBL" id="SDX70700.1"/>
    </source>
</evidence>
<dbReference type="PRINTS" id="PR00502">
    <property type="entry name" value="NUDIXFAMILY"/>
</dbReference>
<organism evidence="5 6">
    <name type="scientific">Salimicrobium album</name>
    <dbReference type="NCBI Taxonomy" id="50717"/>
    <lineage>
        <taxon>Bacteria</taxon>
        <taxon>Bacillati</taxon>
        <taxon>Bacillota</taxon>
        <taxon>Bacilli</taxon>
        <taxon>Bacillales</taxon>
        <taxon>Bacillaceae</taxon>
        <taxon>Salimicrobium</taxon>
    </lineage>
</organism>
<gene>
    <name evidence="5" type="ORF">SAMN04488081_1135</name>
</gene>
<evidence type="ECO:0000256" key="3">
    <source>
        <dbReference type="RuleBase" id="RU003476"/>
    </source>
</evidence>